<protein>
    <submittedName>
        <fullName evidence="2">Uncharacterized protein</fullName>
    </submittedName>
</protein>
<accession>A0A0W0TF13</accession>
<keyword evidence="3" id="KW-1185">Reference proteome</keyword>
<feature type="chain" id="PRO_5006912946" evidence="1">
    <location>
        <begin position="27"/>
        <end position="108"/>
    </location>
</feature>
<evidence type="ECO:0000313" key="2">
    <source>
        <dbReference type="EMBL" id="KTC94061.1"/>
    </source>
</evidence>
<sequence>MNGLKNYFMACAFAGVGLLGSGLAHASTPDAVGLVILSDPHVDVKLKKSSAINPAHGVSEELDQRSYETLVSKIGGYIDSNPEKTQAVILLGDLSAHNAYHQKPQRPI</sequence>
<reference evidence="2 3" key="1">
    <citation type="submission" date="2015-11" db="EMBL/GenBank/DDBJ databases">
        <title>Genomic analysis of 38 Legionella species identifies large and diverse effector repertoires.</title>
        <authorList>
            <person name="Burstein D."/>
            <person name="Amaro F."/>
            <person name="Zusman T."/>
            <person name="Lifshitz Z."/>
            <person name="Cohen O."/>
            <person name="Gilbert J.A."/>
            <person name="Pupko T."/>
            <person name="Shuman H.A."/>
            <person name="Segal G."/>
        </authorList>
    </citation>
    <scope>NUCLEOTIDE SEQUENCE [LARGE SCALE GENOMIC DNA]</scope>
    <source>
        <strain evidence="2 3">SE-32A-C8</strain>
    </source>
</reference>
<proteinExistence type="predicted"/>
<dbReference type="STRING" id="448.Lery_2228"/>
<evidence type="ECO:0000313" key="3">
    <source>
        <dbReference type="Proteomes" id="UP000054773"/>
    </source>
</evidence>
<gene>
    <name evidence="2" type="ORF">Lery_2228</name>
</gene>
<dbReference type="RefSeq" id="WP_131751163.1">
    <property type="nucleotide sequence ID" value="NZ_CAAAHY010000030.1"/>
</dbReference>
<evidence type="ECO:0000256" key="1">
    <source>
        <dbReference type="SAM" id="SignalP"/>
    </source>
</evidence>
<feature type="signal peptide" evidence="1">
    <location>
        <begin position="1"/>
        <end position="26"/>
    </location>
</feature>
<dbReference type="EMBL" id="LNYA01000034">
    <property type="protein sequence ID" value="KTC94061.1"/>
    <property type="molecule type" value="Genomic_DNA"/>
</dbReference>
<name>A0A0W0TF13_LEGER</name>
<dbReference type="AlphaFoldDB" id="A0A0W0TF13"/>
<dbReference type="Proteomes" id="UP000054773">
    <property type="component" value="Unassembled WGS sequence"/>
</dbReference>
<dbReference type="PATRIC" id="fig|448.7.peg.2340"/>
<organism evidence="2 3">
    <name type="scientific">Legionella erythra</name>
    <dbReference type="NCBI Taxonomy" id="448"/>
    <lineage>
        <taxon>Bacteria</taxon>
        <taxon>Pseudomonadati</taxon>
        <taxon>Pseudomonadota</taxon>
        <taxon>Gammaproteobacteria</taxon>
        <taxon>Legionellales</taxon>
        <taxon>Legionellaceae</taxon>
        <taxon>Legionella</taxon>
    </lineage>
</organism>
<comment type="caution">
    <text evidence="2">The sequence shown here is derived from an EMBL/GenBank/DDBJ whole genome shotgun (WGS) entry which is preliminary data.</text>
</comment>
<keyword evidence="1" id="KW-0732">Signal</keyword>